<feature type="domain" description="YhfX-like C-terminal" evidence="2">
    <location>
        <begin position="279"/>
        <end position="383"/>
    </location>
</feature>
<dbReference type="Pfam" id="PF01168">
    <property type="entry name" value="Ala_racemase_N"/>
    <property type="match status" value="1"/>
</dbReference>
<keyword evidence="4" id="KW-1185">Reference proteome</keyword>
<dbReference type="InterPro" id="IPR048449">
    <property type="entry name" value="YhfX-like_C"/>
</dbReference>
<dbReference type="Gene3D" id="2.40.37.30">
    <property type="match status" value="2"/>
</dbReference>
<dbReference type="RefSeq" id="WP_184151544.1">
    <property type="nucleotide sequence ID" value="NZ_JACHFM010000003.1"/>
</dbReference>
<name>A0A840STL0_9RHOB</name>
<comment type="caution">
    <text evidence="3">The sequence shown here is derived from an EMBL/GenBank/DDBJ whole genome shotgun (WGS) entry which is preliminary data.</text>
</comment>
<dbReference type="Proteomes" id="UP000549457">
    <property type="component" value="Unassembled WGS sequence"/>
</dbReference>
<evidence type="ECO:0000259" key="2">
    <source>
        <dbReference type="Pfam" id="PF21279"/>
    </source>
</evidence>
<gene>
    <name evidence="3" type="ORF">HNP73_003113</name>
</gene>
<evidence type="ECO:0000259" key="1">
    <source>
        <dbReference type="Pfam" id="PF01168"/>
    </source>
</evidence>
<proteinExistence type="predicted"/>
<dbReference type="AlphaFoldDB" id="A0A840STL0"/>
<evidence type="ECO:0000313" key="4">
    <source>
        <dbReference type="Proteomes" id="UP000549457"/>
    </source>
</evidence>
<reference evidence="3 4" key="1">
    <citation type="submission" date="2020-08" db="EMBL/GenBank/DDBJ databases">
        <title>Genomic Encyclopedia of Type Strains, Phase IV (KMG-IV): sequencing the most valuable type-strain genomes for metagenomic binning, comparative biology and taxonomic classification.</title>
        <authorList>
            <person name="Goeker M."/>
        </authorList>
    </citation>
    <scope>NUCLEOTIDE SEQUENCE [LARGE SCALE GENOMIC DNA]</scope>
    <source>
        <strain evidence="3 4">DSM 101730</strain>
    </source>
</reference>
<dbReference type="SUPFAM" id="SSF51419">
    <property type="entry name" value="PLP-binding barrel"/>
    <property type="match status" value="1"/>
</dbReference>
<dbReference type="EMBL" id="JACHFM010000003">
    <property type="protein sequence ID" value="MBB5223166.1"/>
    <property type="molecule type" value="Genomic_DNA"/>
</dbReference>
<dbReference type="InterPro" id="IPR001608">
    <property type="entry name" value="Ala_racemase_N"/>
</dbReference>
<dbReference type="Pfam" id="PF21279">
    <property type="entry name" value="YhfX-like_C"/>
    <property type="match status" value="1"/>
</dbReference>
<dbReference type="InterPro" id="IPR029066">
    <property type="entry name" value="PLP-binding_barrel"/>
</dbReference>
<evidence type="ECO:0000313" key="3">
    <source>
        <dbReference type="EMBL" id="MBB5223166.1"/>
    </source>
</evidence>
<accession>A0A840STL0</accession>
<sequence>MFLEVLRRRNPRFVEAAIALHREGRIPANAYVLDLDTVEANARGLKAEADRHGLRVFAMTKQVGRSSGFCRAVQRAGIDRSVAVDMACARATHRAGLRVGHLGHLAQVPRAEAKAAAASIRPDYWTVFNDEKAGEAAAAAADAGYVQQLLARIQAGGDTFYRGHEGGFEAAEITAVADRLDALTGGHFAGITTFPALLFDPESRAVRPTPNLATLERAAEALARSGRTGIEVNAPGTTSSVVVAALAEAGATQIEPGNGLHGTTALHVFEDLPELPAILYLTEVSHLSGRHAYCFGGGFYIDPIFPPYDVKAIVTDTPTTAEAALRGVEVPPPSAIDYYAMIDAGGARPPRVGDTAIFGFRGQAFVTRAYVVGVSGISSGEPVVESIENGFGEPETWPV</sequence>
<protein>
    <submittedName>
        <fullName evidence="3">Putative amino acid racemase</fullName>
    </submittedName>
</protein>
<organism evidence="3 4">
    <name type="scientific">Amaricoccus macauensis</name>
    <dbReference type="NCBI Taxonomy" id="57001"/>
    <lineage>
        <taxon>Bacteria</taxon>
        <taxon>Pseudomonadati</taxon>
        <taxon>Pseudomonadota</taxon>
        <taxon>Alphaproteobacteria</taxon>
        <taxon>Rhodobacterales</taxon>
        <taxon>Paracoccaceae</taxon>
        <taxon>Amaricoccus</taxon>
    </lineage>
</organism>
<feature type="domain" description="Alanine racemase N-terminal" evidence="1">
    <location>
        <begin position="34"/>
        <end position="263"/>
    </location>
</feature>